<accession>A0A1I2BN29</accession>
<organism evidence="7 8">
    <name type="scientific">Sunxiuqinia elliptica</name>
    <dbReference type="NCBI Taxonomy" id="655355"/>
    <lineage>
        <taxon>Bacteria</taxon>
        <taxon>Pseudomonadati</taxon>
        <taxon>Bacteroidota</taxon>
        <taxon>Bacteroidia</taxon>
        <taxon>Marinilabiliales</taxon>
        <taxon>Prolixibacteraceae</taxon>
        <taxon>Sunxiuqinia</taxon>
    </lineage>
</organism>
<dbReference type="Gene3D" id="1.10.10.10">
    <property type="entry name" value="Winged helix-like DNA-binding domain superfamily/Winged helix DNA-binding domain"/>
    <property type="match status" value="1"/>
</dbReference>
<feature type="domain" description="RNA polymerase sigma-70 region 2" evidence="5">
    <location>
        <begin position="67"/>
        <end position="132"/>
    </location>
</feature>
<protein>
    <submittedName>
        <fullName evidence="7">RNA polymerase sigma-70 factor, ECF subfamily</fullName>
    </submittedName>
</protein>
<dbReference type="InterPro" id="IPR013249">
    <property type="entry name" value="RNA_pol_sigma70_r4_t2"/>
</dbReference>
<keyword evidence="2" id="KW-0805">Transcription regulation</keyword>
<dbReference type="GO" id="GO:0016987">
    <property type="term" value="F:sigma factor activity"/>
    <property type="evidence" value="ECO:0007669"/>
    <property type="project" value="UniProtKB-KW"/>
</dbReference>
<dbReference type="PANTHER" id="PTHR43133">
    <property type="entry name" value="RNA POLYMERASE ECF-TYPE SIGMA FACTO"/>
    <property type="match status" value="1"/>
</dbReference>
<evidence type="ECO:0000259" key="5">
    <source>
        <dbReference type="Pfam" id="PF04542"/>
    </source>
</evidence>
<keyword evidence="3" id="KW-0731">Sigma factor</keyword>
<dbReference type="InterPro" id="IPR036388">
    <property type="entry name" value="WH-like_DNA-bd_sf"/>
</dbReference>
<dbReference type="CDD" id="cd06171">
    <property type="entry name" value="Sigma70_r4"/>
    <property type="match status" value="1"/>
</dbReference>
<dbReference type="NCBIfam" id="TIGR02937">
    <property type="entry name" value="sigma70-ECF"/>
    <property type="match status" value="1"/>
</dbReference>
<comment type="similarity">
    <text evidence="1">Belongs to the sigma-70 factor family. ECF subfamily.</text>
</comment>
<dbReference type="GO" id="GO:0006352">
    <property type="term" value="P:DNA-templated transcription initiation"/>
    <property type="evidence" value="ECO:0007669"/>
    <property type="project" value="InterPro"/>
</dbReference>
<evidence type="ECO:0000256" key="2">
    <source>
        <dbReference type="ARBA" id="ARBA00023015"/>
    </source>
</evidence>
<dbReference type="GO" id="GO:0003677">
    <property type="term" value="F:DNA binding"/>
    <property type="evidence" value="ECO:0007669"/>
    <property type="project" value="InterPro"/>
</dbReference>
<gene>
    <name evidence="7" type="ORF">SAMN05216283_101459</name>
</gene>
<dbReference type="InterPro" id="IPR014284">
    <property type="entry name" value="RNA_pol_sigma-70_dom"/>
</dbReference>
<dbReference type="Gene3D" id="1.10.1740.10">
    <property type="match status" value="1"/>
</dbReference>
<name>A0A1I2BN29_9BACT</name>
<evidence type="ECO:0000313" key="7">
    <source>
        <dbReference type="EMBL" id="SFE57377.1"/>
    </source>
</evidence>
<evidence type="ECO:0000256" key="4">
    <source>
        <dbReference type="ARBA" id="ARBA00023163"/>
    </source>
</evidence>
<keyword evidence="4" id="KW-0804">Transcription</keyword>
<dbReference type="EMBL" id="FONW01000001">
    <property type="protein sequence ID" value="SFE57377.1"/>
    <property type="molecule type" value="Genomic_DNA"/>
</dbReference>
<dbReference type="InterPro" id="IPR013325">
    <property type="entry name" value="RNA_pol_sigma_r2"/>
</dbReference>
<dbReference type="NCBIfam" id="TIGR02985">
    <property type="entry name" value="Sig70_bacteroi1"/>
    <property type="match status" value="1"/>
</dbReference>
<dbReference type="InterPro" id="IPR013324">
    <property type="entry name" value="RNA_pol_sigma_r3/r4-like"/>
</dbReference>
<dbReference type="InterPro" id="IPR039425">
    <property type="entry name" value="RNA_pol_sigma-70-like"/>
</dbReference>
<proteinExistence type="inferred from homology"/>
<dbReference type="STRING" id="655355.SAMN05216283_101459"/>
<evidence type="ECO:0000313" key="8">
    <source>
        <dbReference type="Proteomes" id="UP000198964"/>
    </source>
</evidence>
<dbReference type="SUPFAM" id="SSF88946">
    <property type="entry name" value="Sigma2 domain of RNA polymerase sigma factors"/>
    <property type="match status" value="1"/>
</dbReference>
<dbReference type="RefSeq" id="WP_093918198.1">
    <property type="nucleotide sequence ID" value="NZ_FONW01000001.1"/>
</dbReference>
<reference evidence="7 8" key="1">
    <citation type="submission" date="2016-10" db="EMBL/GenBank/DDBJ databases">
        <authorList>
            <person name="de Groot N.N."/>
        </authorList>
    </citation>
    <scope>NUCLEOTIDE SEQUENCE [LARGE SCALE GENOMIC DNA]</scope>
    <source>
        <strain evidence="7 8">CGMCC 1.9156</strain>
    </source>
</reference>
<evidence type="ECO:0000256" key="1">
    <source>
        <dbReference type="ARBA" id="ARBA00010641"/>
    </source>
</evidence>
<dbReference type="InterPro" id="IPR007627">
    <property type="entry name" value="RNA_pol_sigma70_r2"/>
</dbReference>
<dbReference type="PANTHER" id="PTHR43133:SF46">
    <property type="entry name" value="RNA POLYMERASE SIGMA-70 FACTOR ECF SUBFAMILY"/>
    <property type="match status" value="1"/>
</dbReference>
<feature type="domain" description="RNA polymerase sigma factor 70 region 4 type 2" evidence="6">
    <location>
        <begin position="168"/>
        <end position="219"/>
    </location>
</feature>
<evidence type="ECO:0000259" key="6">
    <source>
        <dbReference type="Pfam" id="PF08281"/>
    </source>
</evidence>
<sequence>MKAENRSVSFLTASVSSWAIPSVSRTDQNDTSKVLSVLHPREESSEESDAECLDRIVCEDRGAFRKLFEKYYKELYGFARKYVDSGDACKDILQDVFSYLWEKRDRLEINQSVKAYLYRAVYHGCLNHLKKTNSDLQHLSNFHLQQQQSRSYANDAVEQLQEKELQKTIRRAVNELPEQCRKIFSLSREKGLKHKEIARELNISTKTVEVQIYRALKYLKHQLKLQEKQNNN</sequence>
<dbReference type="Pfam" id="PF04542">
    <property type="entry name" value="Sigma70_r2"/>
    <property type="match status" value="1"/>
</dbReference>
<dbReference type="Proteomes" id="UP000198964">
    <property type="component" value="Unassembled WGS sequence"/>
</dbReference>
<dbReference type="SUPFAM" id="SSF88659">
    <property type="entry name" value="Sigma3 and sigma4 domains of RNA polymerase sigma factors"/>
    <property type="match status" value="1"/>
</dbReference>
<dbReference type="InterPro" id="IPR014327">
    <property type="entry name" value="RNA_pol_sigma70_bacteroid"/>
</dbReference>
<dbReference type="AlphaFoldDB" id="A0A1I2BN29"/>
<evidence type="ECO:0000256" key="3">
    <source>
        <dbReference type="ARBA" id="ARBA00023082"/>
    </source>
</evidence>
<dbReference type="Pfam" id="PF08281">
    <property type="entry name" value="Sigma70_r4_2"/>
    <property type="match status" value="1"/>
</dbReference>
<keyword evidence="8" id="KW-1185">Reference proteome</keyword>